<dbReference type="EMBL" id="AZFZ01000047">
    <property type="protein sequence ID" value="KRM41932.1"/>
    <property type="molecule type" value="Genomic_DNA"/>
</dbReference>
<dbReference type="AlphaFoldDB" id="A0A0R1YRQ5"/>
<dbReference type="PATRIC" id="fig|1423786.4.peg.2128"/>
<dbReference type="SMART" id="SM00530">
    <property type="entry name" value="HTH_XRE"/>
    <property type="match status" value="1"/>
</dbReference>
<sequence length="69" mass="7720">MAIIFVNNDVSQHRKQSGLTQEQLAAAVGVTRRTIISLEKGKYTPSLLLALQIAHELKTDINELFWLGE</sequence>
<dbReference type="Pfam" id="PF01381">
    <property type="entry name" value="HTH_3"/>
    <property type="match status" value="1"/>
</dbReference>
<evidence type="ECO:0000256" key="1">
    <source>
        <dbReference type="ARBA" id="ARBA00023125"/>
    </source>
</evidence>
<protein>
    <recommendedName>
        <fullName evidence="2">HTH cro/C1-type domain-containing protein</fullName>
    </recommendedName>
</protein>
<evidence type="ECO:0000313" key="3">
    <source>
        <dbReference type="EMBL" id="KRM41932.1"/>
    </source>
</evidence>
<keyword evidence="1" id="KW-0238">DNA-binding</keyword>
<comment type="caution">
    <text evidence="3">The sequence shown here is derived from an EMBL/GenBank/DDBJ whole genome shotgun (WGS) entry which is preliminary data.</text>
</comment>
<dbReference type="PANTHER" id="PTHR46558:SF5">
    <property type="entry name" value="TRANSCRIPTION REGULATOR"/>
    <property type="match status" value="1"/>
</dbReference>
<gene>
    <name evidence="3" type="ORF">FD47_GL002024</name>
</gene>
<dbReference type="PROSITE" id="PS50943">
    <property type="entry name" value="HTH_CROC1"/>
    <property type="match status" value="1"/>
</dbReference>
<proteinExistence type="predicted"/>
<dbReference type="PANTHER" id="PTHR46558">
    <property type="entry name" value="TRACRIPTIONAL REGULATORY PROTEIN-RELATED-RELATED"/>
    <property type="match status" value="1"/>
</dbReference>
<evidence type="ECO:0000259" key="2">
    <source>
        <dbReference type="PROSITE" id="PS50943"/>
    </source>
</evidence>
<evidence type="ECO:0000313" key="4">
    <source>
        <dbReference type="Proteomes" id="UP000051010"/>
    </source>
</evidence>
<organism evidence="3 4">
    <name type="scientific">Lentilactobacillus parafarraginis DSM 18390 = JCM 14109</name>
    <dbReference type="NCBI Taxonomy" id="1423786"/>
    <lineage>
        <taxon>Bacteria</taxon>
        <taxon>Bacillati</taxon>
        <taxon>Bacillota</taxon>
        <taxon>Bacilli</taxon>
        <taxon>Lactobacillales</taxon>
        <taxon>Lactobacillaceae</taxon>
        <taxon>Lentilactobacillus</taxon>
    </lineage>
</organism>
<reference evidence="3 4" key="1">
    <citation type="journal article" date="2015" name="Genome Announc.">
        <title>Expanding the biotechnology potential of lactobacilli through comparative genomics of 213 strains and associated genera.</title>
        <authorList>
            <person name="Sun Z."/>
            <person name="Harris H.M."/>
            <person name="McCann A."/>
            <person name="Guo C."/>
            <person name="Argimon S."/>
            <person name="Zhang W."/>
            <person name="Yang X."/>
            <person name="Jeffery I.B."/>
            <person name="Cooney J.C."/>
            <person name="Kagawa T.F."/>
            <person name="Liu W."/>
            <person name="Song Y."/>
            <person name="Salvetti E."/>
            <person name="Wrobel A."/>
            <person name="Rasinkangas P."/>
            <person name="Parkhill J."/>
            <person name="Rea M.C."/>
            <person name="O'Sullivan O."/>
            <person name="Ritari J."/>
            <person name="Douillard F.P."/>
            <person name="Paul Ross R."/>
            <person name="Yang R."/>
            <person name="Briner A.E."/>
            <person name="Felis G.E."/>
            <person name="de Vos W.M."/>
            <person name="Barrangou R."/>
            <person name="Klaenhammer T.R."/>
            <person name="Caufield P.W."/>
            <person name="Cui Y."/>
            <person name="Zhang H."/>
            <person name="O'Toole P.W."/>
        </authorList>
    </citation>
    <scope>NUCLEOTIDE SEQUENCE [LARGE SCALE GENOMIC DNA]</scope>
    <source>
        <strain evidence="3 4">DSM 18390</strain>
    </source>
</reference>
<dbReference type="Proteomes" id="UP000051010">
    <property type="component" value="Unassembled WGS sequence"/>
</dbReference>
<dbReference type="GO" id="GO:0003677">
    <property type="term" value="F:DNA binding"/>
    <property type="evidence" value="ECO:0007669"/>
    <property type="project" value="UniProtKB-KW"/>
</dbReference>
<dbReference type="SUPFAM" id="SSF47413">
    <property type="entry name" value="lambda repressor-like DNA-binding domains"/>
    <property type="match status" value="1"/>
</dbReference>
<dbReference type="InterPro" id="IPR001387">
    <property type="entry name" value="Cro/C1-type_HTH"/>
</dbReference>
<feature type="domain" description="HTH cro/C1-type" evidence="2">
    <location>
        <begin position="10"/>
        <end position="64"/>
    </location>
</feature>
<name>A0A0R1YRQ5_9LACO</name>
<dbReference type="InterPro" id="IPR010982">
    <property type="entry name" value="Lambda_DNA-bd_dom_sf"/>
</dbReference>
<accession>A0A0R1YRQ5</accession>
<dbReference type="Gene3D" id="1.10.260.40">
    <property type="entry name" value="lambda repressor-like DNA-binding domains"/>
    <property type="match status" value="1"/>
</dbReference>
<dbReference type="CDD" id="cd00093">
    <property type="entry name" value="HTH_XRE"/>
    <property type="match status" value="1"/>
</dbReference>
<dbReference type="RefSeq" id="WP_054735913.1">
    <property type="nucleotide sequence ID" value="NZ_AZFZ01000047.1"/>
</dbReference>